<organism evidence="2 3">
    <name type="scientific">Mariprofundus ferrooxydans PV-1</name>
    <dbReference type="NCBI Taxonomy" id="314345"/>
    <lineage>
        <taxon>Bacteria</taxon>
        <taxon>Pseudomonadati</taxon>
        <taxon>Pseudomonadota</taxon>
        <taxon>Candidatius Mariprofundia</taxon>
        <taxon>Mariprofundales</taxon>
        <taxon>Mariprofundaceae</taxon>
        <taxon>Mariprofundus</taxon>
    </lineage>
</organism>
<dbReference type="Proteomes" id="UP000005297">
    <property type="component" value="Unassembled WGS sequence"/>
</dbReference>
<dbReference type="Gene3D" id="3.40.50.150">
    <property type="entry name" value="Vaccinia Virus protein VP39"/>
    <property type="match status" value="1"/>
</dbReference>
<accession>Q0F2Q2</accession>
<dbReference type="HOGENOM" id="CLU_049570_2_0_0"/>
<evidence type="ECO:0000313" key="2">
    <source>
        <dbReference type="EMBL" id="EAU55498.1"/>
    </source>
</evidence>
<protein>
    <submittedName>
        <fullName evidence="2">Putative SAM-dependent methyltransferase</fullName>
    </submittedName>
</protein>
<dbReference type="STRING" id="314344.AL013_01950"/>
<dbReference type="InterPro" id="IPR029063">
    <property type="entry name" value="SAM-dependent_MTases_sf"/>
</dbReference>
<dbReference type="Pfam" id="PF05050">
    <property type="entry name" value="Methyltransf_21"/>
    <property type="match status" value="1"/>
</dbReference>
<keyword evidence="2" id="KW-0808">Transferase</keyword>
<dbReference type="GO" id="GO:0032259">
    <property type="term" value="P:methylation"/>
    <property type="evidence" value="ECO:0007669"/>
    <property type="project" value="UniProtKB-KW"/>
</dbReference>
<gene>
    <name evidence="2" type="ORF">SPV1_01082</name>
</gene>
<dbReference type="EMBL" id="AATS01000002">
    <property type="protein sequence ID" value="EAU55498.1"/>
    <property type="molecule type" value="Genomic_DNA"/>
</dbReference>
<sequence>MSLSALFEKAYILRKTFLTRHTQRHHSQFGEDVVLNDWLDKHVKQGFYVDVGCYHPSKFSNTCFLHKRGWHGINIDMDAIKVKCFDLARPGDCNVHAPVSDKKETVTVYNYSRYGLGSTIDPEVAANTEMPVYSRQELETRTLTEIIDASPFAGEAVDLLTIDAEGHDFAVIRSLDMNRYKPKILLTESHLKDIHAILAQPMHLYLEAAGYRLYNWVGFTLIYALPDNGLFKER</sequence>
<comment type="caution">
    <text evidence="2">The sequence shown here is derived from an EMBL/GenBank/DDBJ whole genome shotgun (WGS) entry which is preliminary data.</text>
</comment>
<feature type="domain" description="Methyltransferase FkbM" evidence="1">
    <location>
        <begin position="50"/>
        <end position="213"/>
    </location>
</feature>
<name>Q0F2Q2_9PROT</name>
<evidence type="ECO:0000313" key="3">
    <source>
        <dbReference type="Proteomes" id="UP000005297"/>
    </source>
</evidence>
<dbReference type="GO" id="GO:0008168">
    <property type="term" value="F:methyltransferase activity"/>
    <property type="evidence" value="ECO:0007669"/>
    <property type="project" value="UniProtKB-KW"/>
</dbReference>
<dbReference type="InterPro" id="IPR006342">
    <property type="entry name" value="FkbM_mtfrase"/>
</dbReference>
<reference evidence="2 3" key="1">
    <citation type="submission" date="2006-09" db="EMBL/GenBank/DDBJ databases">
        <authorList>
            <person name="Emerson D."/>
            <person name="Ferriera S."/>
            <person name="Johnson J."/>
            <person name="Kravitz S."/>
            <person name="Halpern A."/>
            <person name="Remington K."/>
            <person name="Beeson K."/>
            <person name="Tran B."/>
            <person name="Rogers Y.-H."/>
            <person name="Friedman R."/>
            <person name="Venter J.C."/>
        </authorList>
    </citation>
    <scope>NUCLEOTIDE SEQUENCE [LARGE SCALE GENOMIC DNA]</scope>
    <source>
        <strain evidence="2 3">PV-1</strain>
    </source>
</reference>
<proteinExistence type="predicted"/>
<keyword evidence="2" id="KW-0489">Methyltransferase</keyword>
<dbReference type="eggNOG" id="COG1196">
    <property type="taxonomic scope" value="Bacteria"/>
</dbReference>
<dbReference type="SUPFAM" id="SSF53335">
    <property type="entry name" value="S-adenosyl-L-methionine-dependent methyltransferases"/>
    <property type="match status" value="1"/>
</dbReference>
<dbReference type="OrthoDB" id="9810122at2"/>
<keyword evidence="3" id="KW-1185">Reference proteome</keyword>
<dbReference type="RefSeq" id="WP_009850517.1">
    <property type="nucleotide sequence ID" value="NZ_DS022295.1"/>
</dbReference>
<evidence type="ECO:0000259" key="1">
    <source>
        <dbReference type="Pfam" id="PF05050"/>
    </source>
</evidence>
<dbReference type="AlphaFoldDB" id="Q0F2Q2"/>
<dbReference type="InParanoid" id="Q0F2Q2"/>